<dbReference type="PANTHER" id="PTHR30383:SF19">
    <property type="entry name" value="FIBRONECTIN TYPE-III DOMAIN-CONTAINING PROTEIN"/>
    <property type="match status" value="1"/>
</dbReference>
<evidence type="ECO:0000313" key="5">
    <source>
        <dbReference type="Proteomes" id="UP000663870"/>
    </source>
</evidence>
<dbReference type="PANTHER" id="PTHR30383">
    <property type="entry name" value="THIOESTERASE 1/PROTEASE 1/LYSOPHOSPHOLIPASE L1"/>
    <property type="match status" value="1"/>
</dbReference>
<protein>
    <recommendedName>
        <fullName evidence="1">SGNH hydrolase-type esterase domain-containing protein</fullName>
    </recommendedName>
</protein>
<proteinExistence type="predicted"/>
<organism evidence="2 4">
    <name type="scientific">Rotaria sordida</name>
    <dbReference type="NCBI Taxonomy" id="392033"/>
    <lineage>
        <taxon>Eukaryota</taxon>
        <taxon>Metazoa</taxon>
        <taxon>Spiralia</taxon>
        <taxon>Gnathifera</taxon>
        <taxon>Rotifera</taxon>
        <taxon>Eurotatoria</taxon>
        <taxon>Bdelloidea</taxon>
        <taxon>Philodinida</taxon>
        <taxon>Philodinidae</taxon>
        <taxon>Rotaria</taxon>
    </lineage>
</organism>
<dbReference type="InterPro" id="IPR013830">
    <property type="entry name" value="SGNH_hydro"/>
</dbReference>
<evidence type="ECO:0000313" key="3">
    <source>
        <dbReference type="EMBL" id="CAF1380992.1"/>
    </source>
</evidence>
<dbReference type="InterPro" id="IPR051532">
    <property type="entry name" value="Ester_Hydrolysis_Enzymes"/>
</dbReference>
<dbReference type="Proteomes" id="UP000663854">
    <property type="component" value="Unassembled WGS sequence"/>
</dbReference>
<sequence>MQSSLRFLAFGDSLTAGFYNYGLSYHPYAIKLLNLFSSANIPIIVDKKGIPGECVIPSMINRLENILNENSSHYDWIIVLGGTNDLAYKQSAEYIFNHGLKLIYDMILERKNLNTKLSVMTIIENGFYTPDSTYDKQRQILNNMIRNYVKNCDDQNRICLIDIDKHINYHSMNDIKQRDIIWDDFVHLTPDGYDLMAKIIFQEIFNKINQQS</sequence>
<name>A0A814A4W3_9BILA</name>
<evidence type="ECO:0000313" key="2">
    <source>
        <dbReference type="EMBL" id="CAF0908563.1"/>
    </source>
</evidence>
<dbReference type="EMBL" id="CAJNOH010000149">
    <property type="protein sequence ID" value="CAF0908563.1"/>
    <property type="molecule type" value="Genomic_DNA"/>
</dbReference>
<gene>
    <name evidence="3" type="ORF">JXQ802_LOCUS33679</name>
    <name evidence="2" type="ORF">PYM288_LOCUS9893</name>
</gene>
<dbReference type="EMBL" id="CAJNOL010001552">
    <property type="protein sequence ID" value="CAF1380992.1"/>
    <property type="molecule type" value="Genomic_DNA"/>
</dbReference>
<dbReference type="Proteomes" id="UP000663870">
    <property type="component" value="Unassembled WGS sequence"/>
</dbReference>
<feature type="domain" description="SGNH hydrolase-type esterase" evidence="1">
    <location>
        <begin position="9"/>
        <end position="195"/>
    </location>
</feature>
<evidence type="ECO:0000313" key="4">
    <source>
        <dbReference type="Proteomes" id="UP000663854"/>
    </source>
</evidence>
<dbReference type="GO" id="GO:0004622">
    <property type="term" value="F:phosphatidylcholine lysophospholipase activity"/>
    <property type="evidence" value="ECO:0007669"/>
    <property type="project" value="TreeGrafter"/>
</dbReference>
<dbReference type="SUPFAM" id="SSF52266">
    <property type="entry name" value="SGNH hydrolase"/>
    <property type="match status" value="1"/>
</dbReference>
<dbReference type="Gene3D" id="3.40.50.1110">
    <property type="entry name" value="SGNH hydrolase"/>
    <property type="match status" value="1"/>
</dbReference>
<accession>A0A814A4W3</accession>
<keyword evidence="5" id="KW-1185">Reference proteome</keyword>
<comment type="caution">
    <text evidence="2">The sequence shown here is derived from an EMBL/GenBank/DDBJ whole genome shotgun (WGS) entry which is preliminary data.</text>
</comment>
<dbReference type="InterPro" id="IPR036514">
    <property type="entry name" value="SGNH_hydro_sf"/>
</dbReference>
<evidence type="ECO:0000259" key="1">
    <source>
        <dbReference type="Pfam" id="PF13472"/>
    </source>
</evidence>
<dbReference type="CDD" id="cd00229">
    <property type="entry name" value="SGNH_hydrolase"/>
    <property type="match status" value="1"/>
</dbReference>
<dbReference type="Pfam" id="PF13472">
    <property type="entry name" value="Lipase_GDSL_2"/>
    <property type="match status" value="1"/>
</dbReference>
<dbReference type="AlphaFoldDB" id="A0A814A4W3"/>
<reference evidence="2" key="1">
    <citation type="submission" date="2021-02" db="EMBL/GenBank/DDBJ databases">
        <authorList>
            <person name="Nowell W R."/>
        </authorList>
    </citation>
    <scope>NUCLEOTIDE SEQUENCE</scope>
</reference>